<keyword evidence="3" id="KW-0560">Oxidoreductase</keyword>
<dbReference type="EMBL" id="DPIY01000010">
    <property type="protein sequence ID" value="HCT58347.1"/>
    <property type="molecule type" value="Genomic_DNA"/>
</dbReference>
<dbReference type="InterPro" id="IPR012336">
    <property type="entry name" value="Thioredoxin-like_fold"/>
</dbReference>
<keyword evidence="2" id="KW-0732">Signal</keyword>
<reference evidence="7 8" key="1">
    <citation type="journal article" date="2018" name="Nat. Biotechnol.">
        <title>A standardized bacterial taxonomy based on genome phylogeny substantially revises the tree of life.</title>
        <authorList>
            <person name="Parks D.H."/>
            <person name="Chuvochina M."/>
            <person name="Waite D.W."/>
            <person name="Rinke C."/>
            <person name="Skarshewski A."/>
            <person name="Chaumeil P.A."/>
            <person name="Hugenholtz P."/>
        </authorList>
    </citation>
    <scope>NUCLEOTIDE SEQUENCE [LARGE SCALE GENOMIC DNA]</scope>
    <source>
        <strain evidence="7">UBA8844</strain>
    </source>
</reference>
<proteinExistence type="inferred from homology"/>
<dbReference type="AlphaFoldDB" id="A0A3D4VDD5"/>
<keyword evidence="4" id="KW-1015">Disulfide bond</keyword>
<dbReference type="GO" id="GO:0016491">
    <property type="term" value="F:oxidoreductase activity"/>
    <property type="evidence" value="ECO:0007669"/>
    <property type="project" value="UniProtKB-KW"/>
</dbReference>
<dbReference type="SUPFAM" id="SSF52833">
    <property type="entry name" value="Thioredoxin-like"/>
    <property type="match status" value="1"/>
</dbReference>
<comment type="similarity">
    <text evidence="1">Belongs to the thioredoxin family. DsbA subfamily.</text>
</comment>
<evidence type="ECO:0000256" key="2">
    <source>
        <dbReference type="ARBA" id="ARBA00022729"/>
    </source>
</evidence>
<dbReference type="Gene3D" id="3.40.30.10">
    <property type="entry name" value="Glutaredoxin"/>
    <property type="match status" value="1"/>
</dbReference>
<dbReference type="PANTHER" id="PTHR13887">
    <property type="entry name" value="GLUTATHIONE S-TRANSFERASE KAPPA"/>
    <property type="match status" value="1"/>
</dbReference>
<feature type="domain" description="Thioredoxin" evidence="6">
    <location>
        <begin position="19"/>
        <end position="207"/>
    </location>
</feature>
<dbReference type="InterPro" id="IPR013766">
    <property type="entry name" value="Thioredoxin_domain"/>
</dbReference>
<evidence type="ECO:0000256" key="4">
    <source>
        <dbReference type="ARBA" id="ARBA00023157"/>
    </source>
</evidence>
<organism evidence="7 8">
    <name type="scientific">Gemmatimonas aurantiaca</name>
    <dbReference type="NCBI Taxonomy" id="173480"/>
    <lineage>
        <taxon>Bacteria</taxon>
        <taxon>Pseudomonadati</taxon>
        <taxon>Gemmatimonadota</taxon>
        <taxon>Gemmatimonadia</taxon>
        <taxon>Gemmatimonadales</taxon>
        <taxon>Gemmatimonadaceae</taxon>
        <taxon>Gemmatimonas</taxon>
    </lineage>
</organism>
<name>A0A3D4VDD5_9BACT</name>
<protein>
    <recommendedName>
        <fullName evidence="6">Thioredoxin domain-containing protein</fullName>
    </recommendedName>
</protein>
<dbReference type="InterPro" id="IPR036249">
    <property type="entry name" value="Thioredoxin-like_sf"/>
</dbReference>
<comment type="caution">
    <text evidence="7">The sequence shown here is derived from an EMBL/GenBank/DDBJ whole genome shotgun (WGS) entry which is preliminary data.</text>
</comment>
<evidence type="ECO:0000256" key="5">
    <source>
        <dbReference type="ARBA" id="ARBA00023284"/>
    </source>
</evidence>
<keyword evidence="5" id="KW-0676">Redox-active center</keyword>
<dbReference type="Proteomes" id="UP000264071">
    <property type="component" value="Unassembled WGS sequence"/>
</dbReference>
<sequence length="223" mass="24115">MVLVAGGAGIWTAMKNSKPTPIELAPGTPLPQAQGYLYGDPNAPITIIEFADFECPGCGQFATVQEPDLRKRVFDAGLANFRFYDFPLTSIHRNTLAAHLAASCANEQGKFWEYHDLLFEGQYDWNSQAASNPRKIFDGYVTKLGLDAAKFGECYDSQRNLAQIQANAAAGSERGVNSTPTIIIGNKVYSPAPTADQLKQIVDSIRATLPATTPAPATDTTKK</sequence>
<evidence type="ECO:0000313" key="7">
    <source>
        <dbReference type="EMBL" id="HCT58347.1"/>
    </source>
</evidence>
<evidence type="ECO:0000313" key="8">
    <source>
        <dbReference type="Proteomes" id="UP000264071"/>
    </source>
</evidence>
<accession>A0A3D4VDD5</accession>
<evidence type="ECO:0000259" key="6">
    <source>
        <dbReference type="PROSITE" id="PS51352"/>
    </source>
</evidence>
<evidence type="ECO:0000256" key="3">
    <source>
        <dbReference type="ARBA" id="ARBA00023002"/>
    </source>
</evidence>
<dbReference type="Pfam" id="PF13462">
    <property type="entry name" value="Thioredoxin_4"/>
    <property type="match status" value="1"/>
</dbReference>
<gene>
    <name evidence="7" type="ORF">DGD08_14175</name>
</gene>
<evidence type="ECO:0000256" key="1">
    <source>
        <dbReference type="ARBA" id="ARBA00005791"/>
    </source>
</evidence>
<dbReference type="PROSITE" id="PS51352">
    <property type="entry name" value="THIOREDOXIN_2"/>
    <property type="match status" value="1"/>
</dbReference>
<dbReference type="PANTHER" id="PTHR13887:SF14">
    <property type="entry name" value="DISULFIDE BOND FORMATION PROTEIN D"/>
    <property type="match status" value="1"/>
</dbReference>